<evidence type="ECO:0000259" key="1">
    <source>
        <dbReference type="PROSITE" id="PS50112"/>
    </source>
</evidence>
<dbReference type="Pfam" id="PF00989">
    <property type="entry name" value="PAS"/>
    <property type="match status" value="1"/>
</dbReference>
<dbReference type="InterPro" id="IPR000700">
    <property type="entry name" value="PAS-assoc_C"/>
</dbReference>
<name>A0A076PQ46_COMTE</name>
<dbReference type="CDD" id="cd01949">
    <property type="entry name" value="GGDEF"/>
    <property type="match status" value="1"/>
</dbReference>
<dbReference type="CDD" id="cd00130">
    <property type="entry name" value="PAS"/>
    <property type="match status" value="2"/>
</dbReference>
<gene>
    <name evidence="4" type="ORF">O987_24290</name>
</gene>
<protein>
    <submittedName>
        <fullName evidence="4">Diguanylate cyclase</fullName>
    </submittedName>
</protein>
<reference evidence="4 5" key="1">
    <citation type="journal article" date="2014" name="Genome Announc.">
        <title>Complete Genome Sequence of Polychlorinated Biphenyl Degrader Comamonas testosteroni TK102 (NBRC 109938).</title>
        <authorList>
            <person name="Fukuda K."/>
            <person name="Hosoyama A."/>
            <person name="Tsuchikane K."/>
            <person name="Ohji S."/>
            <person name="Yamazoe A."/>
            <person name="Fujita N."/>
            <person name="Shintani M."/>
            <person name="Kimbara K."/>
        </authorList>
    </citation>
    <scope>NUCLEOTIDE SEQUENCE [LARGE SCALE GENOMIC DNA]</scope>
    <source>
        <strain evidence="4">TK102</strain>
    </source>
</reference>
<dbReference type="GO" id="GO:0006355">
    <property type="term" value="P:regulation of DNA-templated transcription"/>
    <property type="evidence" value="ECO:0007669"/>
    <property type="project" value="InterPro"/>
</dbReference>
<dbReference type="AlphaFoldDB" id="A0A076PQ46"/>
<dbReference type="InterPro" id="IPR013767">
    <property type="entry name" value="PAS_fold"/>
</dbReference>
<dbReference type="InterPro" id="IPR029787">
    <property type="entry name" value="Nucleotide_cyclase"/>
</dbReference>
<evidence type="ECO:0000259" key="3">
    <source>
        <dbReference type="PROSITE" id="PS50887"/>
    </source>
</evidence>
<proteinExistence type="predicted"/>
<dbReference type="FunFam" id="3.30.70.270:FF:000001">
    <property type="entry name" value="Diguanylate cyclase domain protein"/>
    <property type="match status" value="1"/>
</dbReference>
<dbReference type="NCBIfam" id="TIGR00254">
    <property type="entry name" value="GGDEF"/>
    <property type="match status" value="1"/>
</dbReference>
<dbReference type="PROSITE" id="PS50887">
    <property type="entry name" value="GGDEF"/>
    <property type="match status" value="1"/>
</dbReference>
<dbReference type="InterPro" id="IPR043128">
    <property type="entry name" value="Rev_trsase/Diguanyl_cyclase"/>
</dbReference>
<dbReference type="HOGENOM" id="CLU_000445_11_4_4"/>
<sequence>MIRANATAKRTITGQLLEIAMGQSFCAVMITDASLGGEGPVIEYCNAALCEMTGYAEAELLGRSPRMLQGPLTDLMELQRLHDSLEQGLPFQGSVVNYRKDGQSYHVEWNISPVRDERGVIRHFVAVQRDISERVQAEQERALLARALNAANDGILITDRHSTIVFVNQAFEALTGYSAAELLGQPTEMLRSGLHEPEFYAQLQEALSLGHNFRATFINRHKSGGVYYAEQSIAALRDESGQVSHYVGASKDISRMVKREMELRERANRDKLTGLLNRHAGEAELKRGQLQAQNQLRPYGVILGDIDLFKQVNDRFGHVAGDRVLKMVAQVLSGKVRRYDHAVRWGGEEFLIILSDASLGVAVSLAERIRCAVEACSDPEVGGFTISLGVGLWEPGETEDDLLKRADAALYRAKHRGRNQVAIATGSMNMPLVQAPEALAQCDALSFSGQSPDKPWTGSAAP</sequence>
<evidence type="ECO:0000259" key="2">
    <source>
        <dbReference type="PROSITE" id="PS50113"/>
    </source>
</evidence>
<feature type="domain" description="PAS" evidence="1">
    <location>
        <begin position="140"/>
        <end position="207"/>
    </location>
</feature>
<dbReference type="PROSITE" id="PS50113">
    <property type="entry name" value="PAC"/>
    <property type="match status" value="2"/>
</dbReference>
<dbReference type="GO" id="GO:0003824">
    <property type="term" value="F:catalytic activity"/>
    <property type="evidence" value="ECO:0007669"/>
    <property type="project" value="UniProtKB-ARBA"/>
</dbReference>
<feature type="domain" description="PAC" evidence="2">
    <location>
        <begin position="211"/>
        <end position="265"/>
    </location>
</feature>
<dbReference type="Pfam" id="PF13426">
    <property type="entry name" value="PAS_9"/>
    <property type="match status" value="1"/>
</dbReference>
<evidence type="ECO:0000313" key="5">
    <source>
        <dbReference type="Proteomes" id="UP000028782"/>
    </source>
</evidence>
<dbReference type="PANTHER" id="PTHR46663">
    <property type="entry name" value="DIGUANYLATE CYCLASE DGCT-RELATED"/>
    <property type="match status" value="1"/>
</dbReference>
<dbReference type="InterPro" id="IPR000160">
    <property type="entry name" value="GGDEF_dom"/>
</dbReference>
<dbReference type="RefSeq" id="WP_043375111.1">
    <property type="nucleotide sequence ID" value="NZ_CP006704.1"/>
</dbReference>
<dbReference type="Gene3D" id="3.30.450.20">
    <property type="entry name" value="PAS domain"/>
    <property type="match status" value="2"/>
</dbReference>
<dbReference type="InterPro" id="IPR001610">
    <property type="entry name" value="PAC"/>
</dbReference>
<dbReference type="SMART" id="SM00267">
    <property type="entry name" value="GGDEF"/>
    <property type="match status" value="1"/>
</dbReference>
<dbReference type="Pfam" id="PF00990">
    <property type="entry name" value="GGDEF"/>
    <property type="match status" value="1"/>
</dbReference>
<dbReference type="NCBIfam" id="TIGR00229">
    <property type="entry name" value="sensory_box"/>
    <property type="match status" value="2"/>
</dbReference>
<dbReference type="SUPFAM" id="SSF55785">
    <property type="entry name" value="PYP-like sensor domain (PAS domain)"/>
    <property type="match status" value="2"/>
</dbReference>
<dbReference type="PANTHER" id="PTHR46663:SF4">
    <property type="entry name" value="DIGUANYLATE CYCLASE DGCT-RELATED"/>
    <property type="match status" value="1"/>
</dbReference>
<dbReference type="InterPro" id="IPR052163">
    <property type="entry name" value="DGC-Regulatory_Protein"/>
</dbReference>
<dbReference type="KEGG" id="ctes:O987_24290"/>
<feature type="domain" description="PAC" evidence="2">
    <location>
        <begin position="89"/>
        <end position="143"/>
    </location>
</feature>
<dbReference type="SUPFAM" id="SSF55073">
    <property type="entry name" value="Nucleotide cyclase"/>
    <property type="match status" value="1"/>
</dbReference>
<dbReference type="Gene3D" id="3.30.70.270">
    <property type="match status" value="1"/>
</dbReference>
<dbReference type="InterPro" id="IPR000014">
    <property type="entry name" value="PAS"/>
</dbReference>
<accession>A0A076PQ46</accession>
<dbReference type="EMBL" id="CP006704">
    <property type="protein sequence ID" value="AIJ48934.1"/>
    <property type="molecule type" value="Genomic_DNA"/>
</dbReference>
<feature type="domain" description="GGDEF" evidence="3">
    <location>
        <begin position="297"/>
        <end position="426"/>
    </location>
</feature>
<dbReference type="SMART" id="SM00091">
    <property type="entry name" value="PAS"/>
    <property type="match status" value="2"/>
</dbReference>
<dbReference type="PROSITE" id="PS50112">
    <property type="entry name" value="PAS"/>
    <property type="match status" value="2"/>
</dbReference>
<organism evidence="4 5">
    <name type="scientific">Comamonas testosteroni TK102</name>
    <dbReference type="NCBI Taxonomy" id="1392005"/>
    <lineage>
        <taxon>Bacteria</taxon>
        <taxon>Pseudomonadati</taxon>
        <taxon>Pseudomonadota</taxon>
        <taxon>Betaproteobacteria</taxon>
        <taxon>Burkholderiales</taxon>
        <taxon>Comamonadaceae</taxon>
        <taxon>Comamonas</taxon>
    </lineage>
</organism>
<dbReference type="SMART" id="SM00086">
    <property type="entry name" value="PAC"/>
    <property type="match status" value="2"/>
</dbReference>
<feature type="domain" description="PAS" evidence="1">
    <location>
        <begin position="38"/>
        <end position="88"/>
    </location>
</feature>
<dbReference type="Proteomes" id="UP000028782">
    <property type="component" value="Chromosome"/>
</dbReference>
<dbReference type="InterPro" id="IPR035965">
    <property type="entry name" value="PAS-like_dom_sf"/>
</dbReference>
<evidence type="ECO:0000313" key="4">
    <source>
        <dbReference type="EMBL" id="AIJ48934.1"/>
    </source>
</evidence>